<accession>A0ABY6CTY0</accession>
<keyword evidence="3" id="KW-1185">Reference proteome</keyword>
<dbReference type="RefSeq" id="WP_262311397.1">
    <property type="nucleotide sequence ID" value="NZ_CP106679.1"/>
</dbReference>
<dbReference type="Proteomes" id="UP001065174">
    <property type="component" value="Chromosome"/>
</dbReference>
<protein>
    <submittedName>
        <fullName evidence="2">Uncharacterized protein</fullName>
    </submittedName>
</protein>
<dbReference type="EMBL" id="CP106679">
    <property type="protein sequence ID" value="UXP33971.1"/>
    <property type="molecule type" value="Genomic_DNA"/>
</dbReference>
<organism evidence="2 3">
    <name type="scientific">Reichenbachiella agarivorans</name>
    <dbReference type="NCBI Taxonomy" id="2979464"/>
    <lineage>
        <taxon>Bacteria</taxon>
        <taxon>Pseudomonadati</taxon>
        <taxon>Bacteroidota</taxon>
        <taxon>Cytophagia</taxon>
        <taxon>Cytophagales</taxon>
        <taxon>Reichenbachiellaceae</taxon>
        <taxon>Reichenbachiella</taxon>
    </lineage>
</organism>
<feature type="region of interest" description="Disordered" evidence="1">
    <location>
        <begin position="1"/>
        <end position="21"/>
    </location>
</feature>
<evidence type="ECO:0000313" key="2">
    <source>
        <dbReference type="EMBL" id="UXP33971.1"/>
    </source>
</evidence>
<reference evidence="2" key="1">
    <citation type="submission" date="2022-09" db="EMBL/GenBank/DDBJ databases">
        <title>Comparative genomics and taxonomic characterization of three novel marine species of genus Reichenbachiella exhibiting antioxidant and polysaccharide degradation activities.</title>
        <authorList>
            <person name="Muhammad N."/>
            <person name="Lee Y.-J."/>
            <person name="Ko J."/>
            <person name="Kim S.-G."/>
        </authorList>
    </citation>
    <scope>NUCLEOTIDE SEQUENCE</scope>
    <source>
        <strain evidence="2">BKB1-1</strain>
    </source>
</reference>
<sequence length="54" mass="6110">MKDKINDTKSSVLTQKSKNKDNVRQELELTSRVFLASSHCRGTSDNYLFAFGAE</sequence>
<evidence type="ECO:0000256" key="1">
    <source>
        <dbReference type="SAM" id="MobiDB-lite"/>
    </source>
</evidence>
<gene>
    <name evidence="2" type="ORF">N6H18_08435</name>
</gene>
<name>A0ABY6CTY0_9BACT</name>
<evidence type="ECO:0000313" key="3">
    <source>
        <dbReference type="Proteomes" id="UP001065174"/>
    </source>
</evidence>
<proteinExistence type="predicted"/>